<gene>
    <name evidence="2" type="ORF">ACFQO8_12970</name>
</gene>
<feature type="transmembrane region" description="Helical" evidence="1">
    <location>
        <begin position="9"/>
        <end position="37"/>
    </location>
</feature>
<evidence type="ECO:0000313" key="3">
    <source>
        <dbReference type="Proteomes" id="UP001596439"/>
    </source>
</evidence>
<evidence type="ECO:0008006" key="4">
    <source>
        <dbReference type="Google" id="ProtNLM"/>
    </source>
</evidence>
<keyword evidence="1" id="KW-1133">Transmembrane helix</keyword>
<feature type="transmembrane region" description="Helical" evidence="1">
    <location>
        <begin position="57"/>
        <end position="85"/>
    </location>
</feature>
<evidence type="ECO:0000256" key="1">
    <source>
        <dbReference type="SAM" id="Phobius"/>
    </source>
</evidence>
<name>A0ABW2PNL6_9BACL</name>
<keyword evidence="1" id="KW-0472">Membrane</keyword>
<keyword evidence="3" id="KW-1185">Reference proteome</keyword>
<keyword evidence="1" id="KW-0812">Transmembrane</keyword>
<dbReference type="Proteomes" id="UP001596439">
    <property type="component" value="Unassembled WGS sequence"/>
</dbReference>
<evidence type="ECO:0000313" key="2">
    <source>
        <dbReference type="EMBL" id="MFC7391046.1"/>
    </source>
</evidence>
<reference evidence="3" key="1">
    <citation type="journal article" date="2019" name="Int. J. Syst. Evol. Microbiol.">
        <title>The Global Catalogue of Microorganisms (GCM) 10K type strain sequencing project: providing services to taxonomists for standard genome sequencing and annotation.</title>
        <authorList>
            <consortium name="The Broad Institute Genomics Platform"/>
            <consortium name="The Broad Institute Genome Sequencing Center for Infectious Disease"/>
            <person name="Wu L."/>
            <person name="Ma J."/>
        </authorList>
    </citation>
    <scope>NUCLEOTIDE SEQUENCE [LARGE SCALE GENOMIC DNA]</scope>
    <source>
        <strain evidence="3">CCUG 55590</strain>
    </source>
</reference>
<dbReference type="RefSeq" id="WP_214696396.1">
    <property type="nucleotide sequence ID" value="NZ_JANIEL010000092.1"/>
</dbReference>
<comment type="caution">
    <text evidence="2">The sequence shown here is derived from an EMBL/GenBank/DDBJ whole genome shotgun (WGS) entry which is preliminary data.</text>
</comment>
<proteinExistence type="predicted"/>
<protein>
    <recommendedName>
        <fullName evidence="4">ABC transporter permease</fullName>
    </recommendedName>
</protein>
<sequence>MNHQVKKVLFIVAAIALVLVLIGSLPNMILFGLGALLTLWAGVRFQAVTHIGAKVGFGILAVIGIGTMLSNIWALVGIIVAWLLFKGYMMYTGEKRDPEVEILNADGTRASRSSFQQFDQVWQKFVNRR</sequence>
<accession>A0ABW2PNL6</accession>
<organism evidence="2 3">
    <name type="scientific">Exiguobacterium aestuarii</name>
    <dbReference type="NCBI Taxonomy" id="273527"/>
    <lineage>
        <taxon>Bacteria</taxon>
        <taxon>Bacillati</taxon>
        <taxon>Bacillota</taxon>
        <taxon>Bacilli</taxon>
        <taxon>Bacillales</taxon>
        <taxon>Bacillales Family XII. Incertae Sedis</taxon>
        <taxon>Exiguobacterium</taxon>
    </lineage>
</organism>
<dbReference type="EMBL" id="JBHTCE010000003">
    <property type="protein sequence ID" value="MFC7391046.1"/>
    <property type="molecule type" value="Genomic_DNA"/>
</dbReference>